<dbReference type="CDD" id="cd06579">
    <property type="entry name" value="TM_PBP1_transp_AraH_like"/>
    <property type="match status" value="1"/>
</dbReference>
<feature type="transmembrane region" description="Helical" evidence="6">
    <location>
        <begin position="134"/>
        <end position="154"/>
    </location>
</feature>
<evidence type="ECO:0000313" key="8">
    <source>
        <dbReference type="Proteomes" id="UP000663981"/>
    </source>
</evidence>
<evidence type="ECO:0000313" key="7">
    <source>
        <dbReference type="EMBL" id="MBO1511838.1"/>
    </source>
</evidence>
<evidence type="ECO:0000256" key="6">
    <source>
        <dbReference type="SAM" id="Phobius"/>
    </source>
</evidence>
<keyword evidence="2" id="KW-1003">Cell membrane</keyword>
<name>A0ABS3N1P1_9BACI</name>
<dbReference type="Proteomes" id="UP000663981">
    <property type="component" value="Unassembled WGS sequence"/>
</dbReference>
<dbReference type="InterPro" id="IPR001851">
    <property type="entry name" value="ABC_transp_permease"/>
</dbReference>
<comment type="caution">
    <text evidence="7">The sequence shown here is derived from an EMBL/GenBank/DDBJ whole genome shotgun (WGS) entry which is preliminary data.</text>
</comment>
<feature type="transmembrane region" description="Helical" evidence="6">
    <location>
        <begin position="261"/>
        <end position="293"/>
    </location>
</feature>
<gene>
    <name evidence="7" type="ORF">I7822_09160</name>
</gene>
<reference evidence="7 8" key="1">
    <citation type="submission" date="2021-03" db="EMBL/GenBank/DDBJ databases">
        <title>Whole genome sequence of Metabacillus bambusae BG109.</title>
        <authorList>
            <person name="Jeong J.W."/>
        </authorList>
    </citation>
    <scope>NUCLEOTIDE SEQUENCE [LARGE SCALE GENOMIC DNA]</scope>
    <source>
        <strain evidence="7 8">BG109</strain>
    </source>
</reference>
<proteinExistence type="predicted"/>
<dbReference type="PANTHER" id="PTHR32196">
    <property type="entry name" value="ABC TRANSPORTER PERMEASE PROTEIN YPHD-RELATED-RELATED"/>
    <property type="match status" value="1"/>
</dbReference>
<dbReference type="PANTHER" id="PTHR32196:SF72">
    <property type="entry name" value="RIBOSE IMPORT PERMEASE PROTEIN RBSC"/>
    <property type="match status" value="1"/>
</dbReference>
<keyword evidence="3 6" id="KW-0812">Transmembrane</keyword>
<dbReference type="RefSeq" id="WP_207977214.1">
    <property type="nucleotide sequence ID" value="NZ_JAGDEL010000005.1"/>
</dbReference>
<evidence type="ECO:0000256" key="2">
    <source>
        <dbReference type="ARBA" id="ARBA00022475"/>
    </source>
</evidence>
<evidence type="ECO:0000256" key="4">
    <source>
        <dbReference type="ARBA" id="ARBA00022989"/>
    </source>
</evidence>
<feature type="transmembrane region" description="Helical" evidence="6">
    <location>
        <begin position="27"/>
        <end position="48"/>
    </location>
</feature>
<evidence type="ECO:0000256" key="3">
    <source>
        <dbReference type="ARBA" id="ARBA00022692"/>
    </source>
</evidence>
<evidence type="ECO:0000256" key="5">
    <source>
        <dbReference type="ARBA" id="ARBA00023136"/>
    </source>
</evidence>
<accession>A0ABS3N1P1</accession>
<protein>
    <submittedName>
        <fullName evidence="7">ABC transporter permease</fullName>
    </submittedName>
</protein>
<sequence>MSLSQVNHKTKIVETKQGQFKNSILNFLNKMGIIVVVILLCLLFSILSSDFLTWNNIVNVARQTSISAILAAGMTFVILTGGIDLSIGAIVALSGVCAVYFSGFMPAPLGILCGILIGGAAGYVNGFLTSVTRLPAIIVTLGSMTYLRGIAYVVTGGYPLMVESSFFKSIGTGYVGPIPIPVIIMIVVFVIAHLVLKYTVFGRNIYMVGGNEEAARLTGIKVTSSLTWVYTISGICAGIAGVILAARLFSGQPNAGMGYELDAIAAVVLGGTSLVGGVGFIIGSLFGALFMGILSNGLTLLNVPYYWQLIIKGLVIVLAIYIDRVRRKRD</sequence>
<keyword evidence="8" id="KW-1185">Reference proteome</keyword>
<dbReference type="EMBL" id="JAGDEL010000005">
    <property type="protein sequence ID" value="MBO1511838.1"/>
    <property type="molecule type" value="Genomic_DNA"/>
</dbReference>
<organism evidence="7 8">
    <name type="scientific">Metabacillus bambusae</name>
    <dbReference type="NCBI Taxonomy" id="2795218"/>
    <lineage>
        <taxon>Bacteria</taxon>
        <taxon>Bacillati</taxon>
        <taxon>Bacillota</taxon>
        <taxon>Bacilli</taxon>
        <taxon>Bacillales</taxon>
        <taxon>Bacillaceae</taxon>
        <taxon>Metabacillus</taxon>
    </lineage>
</organism>
<feature type="transmembrane region" description="Helical" evidence="6">
    <location>
        <begin position="108"/>
        <end position="128"/>
    </location>
</feature>
<keyword evidence="5 6" id="KW-0472">Membrane</keyword>
<feature type="transmembrane region" description="Helical" evidence="6">
    <location>
        <begin position="228"/>
        <end position="249"/>
    </location>
</feature>
<evidence type="ECO:0000256" key="1">
    <source>
        <dbReference type="ARBA" id="ARBA00004651"/>
    </source>
</evidence>
<dbReference type="Pfam" id="PF02653">
    <property type="entry name" value="BPD_transp_2"/>
    <property type="match status" value="1"/>
</dbReference>
<feature type="transmembrane region" description="Helical" evidence="6">
    <location>
        <begin position="305"/>
        <end position="322"/>
    </location>
</feature>
<comment type="subcellular location">
    <subcellularLocation>
        <location evidence="1">Cell membrane</location>
        <topology evidence="1">Multi-pass membrane protein</topology>
    </subcellularLocation>
</comment>
<keyword evidence="4 6" id="KW-1133">Transmembrane helix</keyword>
<feature type="transmembrane region" description="Helical" evidence="6">
    <location>
        <begin position="174"/>
        <end position="196"/>
    </location>
</feature>
<feature type="transmembrane region" description="Helical" evidence="6">
    <location>
        <begin position="68"/>
        <end position="101"/>
    </location>
</feature>